<dbReference type="PANTHER" id="PTHR30349">
    <property type="entry name" value="PHAGE INTEGRASE-RELATED"/>
    <property type="match status" value="1"/>
</dbReference>
<dbReference type="InterPro" id="IPR011010">
    <property type="entry name" value="DNA_brk_join_enz"/>
</dbReference>
<dbReference type="SUPFAM" id="SSF56349">
    <property type="entry name" value="DNA breaking-rejoining enzymes"/>
    <property type="match status" value="1"/>
</dbReference>
<comment type="similarity">
    <text evidence="1">Belongs to the 'phage' integrase family.</text>
</comment>
<gene>
    <name evidence="7" type="ORF">EELLY_v1c07920</name>
</gene>
<protein>
    <submittedName>
        <fullName evidence="7">Integrase</fullName>
    </submittedName>
</protein>
<dbReference type="InterPro" id="IPR013762">
    <property type="entry name" value="Integrase-like_cat_sf"/>
</dbReference>
<keyword evidence="2 4" id="KW-0238">DNA-binding</keyword>
<dbReference type="PANTHER" id="PTHR30349:SF41">
    <property type="entry name" value="INTEGRASE_RECOMBINASE PROTEIN MJ0367-RELATED"/>
    <property type="match status" value="1"/>
</dbReference>
<dbReference type="InterPro" id="IPR002104">
    <property type="entry name" value="Integrase_catalytic"/>
</dbReference>
<dbReference type="Gene3D" id="1.10.443.10">
    <property type="entry name" value="Intergrase catalytic core"/>
    <property type="match status" value="1"/>
</dbReference>
<proteinExistence type="inferred from homology"/>
<evidence type="ECO:0000313" key="7">
    <source>
        <dbReference type="EMBL" id="PPE05104.1"/>
    </source>
</evidence>
<dbReference type="GO" id="GO:0015074">
    <property type="term" value="P:DNA integration"/>
    <property type="evidence" value="ECO:0007669"/>
    <property type="project" value="InterPro"/>
</dbReference>
<accession>A0A8E2QZ44</accession>
<dbReference type="AlphaFoldDB" id="A0A8E2QZ44"/>
<dbReference type="InterPro" id="IPR044068">
    <property type="entry name" value="CB"/>
</dbReference>
<evidence type="ECO:0000256" key="3">
    <source>
        <dbReference type="ARBA" id="ARBA00023172"/>
    </source>
</evidence>
<dbReference type="RefSeq" id="WP_104206177.1">
    <property type="nucleotide sequence ID" value="NZ_PHND01000001.1"/>
</dbReference>
<dbReference type="Pfam" id="PF00589">
    <property type="entry name" value="Phage_integrase"/>
    <property type="match status" value="1"/>
</dbReference>
<dbReference type="Proteomes" id="UP000239010">
    <property type="component" value="Unassembled WGS sequence"/>
</dbReference>
<reference evidence="7 8" key="1">
    <citation type="submission" date="2017-11" db="EMBL/GenBank/DDBJ databases">
        <title>Genome sequence of Entomoplasma ellychniae ELCN-1 (ATCC 43707).</title>
        <authorList>
            <person name="Lo W.-S."/>
            <person name="Gasparich G.E."/>
            <person name="Kuo C.-H."/>
        </authorList>
    </citation>
    <scope>NUCLEOTIDE SEQUENCE [LARGE SCALE GENOMIC DNA]</scope>
    <source>
        <strain evidence="7 8">ELCN-1</strain>
    </source>
</reference>
<evidence type="ECO:0000256" key="4">
    <source>
        <dbReference type="PROSITE-ProRule" id="PRU01248"/>
    </source>
</evidence>
<name>A0A8E2QZ44_9MOLU</name>
<organism evidence="7 8">
    <name type="scientific">Entomoplasma ellychniae</name>
    <dbReference type="NCBI Taxonomy" id="2114"/>
    <lineage>
        <taxon>Bacteria</taxon>
        <taxon>Bacillati</taxon>
        <taxon>Mycoplasmatota</taxon>
        <taxon>Mollicutes</taxon>
        <taxon>Entomoplasmatales</taxon>
        <taxon>Entomoplasmataceae</taxon>
        <taxon>Entomoplasma</taxon>
    </lineage>
</organism>
<sequence length="240" mass="28771">MNYNKYIIFLKKNNYSKNTITTYENILKKYSIIFHNISLIKKELRKYFKQPNTVWTHYNVICSFMKWSNDKRIVKLKELKLPKIPKKYMNVFKKDFLYEKTEINESDEEITIQKKITLRFLFETGIRACELSTVVYINNQYISVLGKGNKMRDVLHNNSTTELLPKFSFTTKTLRIWVKEILGEEYTPHSIRRSFATHMLLKGANPKMVMTQLGHEKIETTFRYLNLSLEENWKIYSSFL</sequence>
<dbReference type="PROSITE" id="PS51898">
    <property type="entry name" value="TYR_RECOMBINASE"/>
    <property type="match status" value="1"/>
</dbReference>
<feature type="domain" description="Tyr recombinase" evidence="5">
    <location>
        <begin position="84"/>
        <end position="237"/>
    </location>
</feature>
<evidence type="ECO:0000259" key="6">
    <source>
        <dbReference type="PROSITE" id="PS51900"/>
    </source>
</evidence>
<evidence type="ECO:0000256" key="1">
    <source>
        <dbReference type="ARBA" id="ARBA00008857"/>
    </source>
</evidence>
<dbReference type="GO" id="GO:0003677">
    <property type="term" value="F:DNA binding"/>
    <property type="evidence" value="ECO:0007669"/>
    <property type="project" value="UniProtKB-UniRule"/>
</dbReference>
<dbReference type="GO" id="GO:0006310">
    <property type="term" value="P:DNA recombination"/>
    <property type="evidence" value="ECO:0007669"/>
    <property type="project" value="UniProtKB-KW"/>
</dbReference>
<feature type="domain" description="Core-binding (CB)" evidence="6">
    <location>
        <begin position="1"/>
        <end position="69"/>
    </location>
</feature>
<keyword evidence="3" id="KW-0233">DNA recombination</keyword>
<dbReference type="EMBL" id="PHND01000001">
    <property type="protein sequence ID" value="PPE05104.1"/>
    <property type="molecule type" value="Genomic_DNA"/>
</dbReference>
<keyword evidence="8" id="KW-1185">Reference proteome</keyword>
<dbReference type="PROSITE" id="PS51900">
    <property type="entry name" value="CB"/>
    <property type="match status" value="1"/>
</dbReference>
<evidence type="ECO:0000259" key="5">
    <source>
        <dbReference type="PROSITE" id="PS51898"/>
    </source>
</evidence>
<dbReference type="InterPro" id="IPR050090">
    <property type="entry name" value="Tyrosine_recombinase_XerCD"/>
</dbReference>
<evidence type="ECO:0000256" key="2">
    <source>
        <dbReference type="ARBA" id="ARBA00023125"/>
    </source>
</evidence>
<evidence type="ECO:0000313" key="8">
    <source>
        <dbReference type="Proteomes" id="UP000239010"/>
    </source>
</evidence>
<comment type="caution">
    <text evidence="7">The sequence shown here is derived from an EMBL/GenBank/DDBJ whole genome shotgun (WGS) entry which is preliminary data.</text>
</comment>